<dbReference type="Gene3D" id="3.50.50.60">
    <property type="entry name" value="FAD/NAD(P)-binding domain"/>
    <property type="match status" value="3"/>
</dbReference>
<organism evidence="8 9">
    <name type="scientific">Stemphylium lycopersici</name>
    <name type="common">Tomato gray leaf spot disease fungus</name>
    <name type="synonym">Thyrospora lycopersici</name>
    <dbReference type="NCBI Taxonomy" id="183478"/>
    <lineage>
        <taxon>Eukaryota</taxon>
        <taxon>Fungi</taxon>
        <taxon>Dikarya</taxon>
        <taxon>Ascomycota</taxon>
        <taxon>Pezizomycotina</taxon>
        <taxon>Dothideomycetes</taxon>
        <taxon>Pleosporomycetidae</taxon>
        <taxon>Pleosporales</taxon>
        <taxon>Pleosporineae</taxon>
        <taxon>Pleosporaceae</taxon>
        <taxon>Stemphylium</taxon>
    </lineage>
</organism>
<proteinExistence type="inferred from homology"/>
<evidence type="ECO:0000256" key="6">
    <source>
        <dbReference type="SAM" id="MobiDB-lite"/>
    </source>
</evidence>
<dbReference type="EC" id="1.14.13.8" evidence="8"/>
<dbReference type="SMART" id="SM00906">
    <property type="entry name" value="Fungal_trans"/>
    <property type="match status" value="1"/>
</dbReference>
<feature type="region of interest" description="Disordered" evidence="6">
    <location>
        <begin position="1320"/>
        <end position="1381"/>
    </location>
</feature>
<keyword evidence="3" id="KW-0274">FAD</keyword>
<feature type="compositionally biased region" description="Polar residues" evidence="6">
    <location>
        <begin position="780"/>
        <end position="797"/>
    </location>
</feature>
<gene>
    <name evidence="8" type="ORF">DDE83_003525</name>
</gene>
<dbReference type="Pfam" id="PF00743">
    <property type="entry name" value="FMO-like"/>
    <property type="match status" value="1"/>
</dbReference>
<evidence type="ECO:0000313" key="9">
    <source>
        <dbReference type="Proteomes" id="UP000249619"/>
    </source>
</evidence>
<dbReference type="PANTHER" id="PTHR42877:SF8">
    <property type="entry name" value="MONOOXYGENASE"/>
    <property type="match status" value="1"/>
</dbReference>
<dbReference type="InterPro" id="IPR020946">
    <property type="entry name" value="Flavin_mOase-like"/>
</dbReference>
<dbReference type="Proteomes" id="UP000249619">
    <property type="component" value="Unassembled WGS sequence"/>
</dbReference>
<dbReference type="CDD" id="cd12148">
    <property type="entry name" value="fungal_TF_MHR"/>
    <property type="match status" value="1"/>
</dbReference>
<dbReference type="GO" id="GO:0003677">
    <property type="term" value="F:DNA binding"/>
    <property type="evidence" value="ECO:0007669"/>
    <property type="project" value="InterPro"/>
</dbReference>
<evidence type="ECO:0000256" key="5">
    <source>
        <dbReference type="ARBA" id="ARBA00023242"/>
    </source>
</evidence>
<protein>
    <submittedName>
        <fullName evidence="8">Fungal-specific transcription factor</fullName>
        <ecNumber evidence="8">1.14.13.8</ecNumber>
    </submittedName>
</protein>
<dbReference type="InterPro" id="IPR036188">
    <property type="entry name" value="FAD/NAD-bd_sf"/>
</dbReference>
<dbReference type="GO" id="GO:0000981">
    <property type="term" value="F:DNA-binding transcription factor activity, RNA polymerase II-specific"/>
    <property type="evidence" value="ECO:0007669"/>
    <property type="project" value="InterPro"/>
</dbReference>
<keyword evidence="2" id="KW-0285">Flavoprotein</keyword>
<name>A0A364N799_STELY</name>
<dbReference type="EMBL" id="QGDH01000040">
    <property type="protein sequence ID" value="RAR13140.1"/>
    <property type="molecule type" value="Genomic_DNA"/>
</dbReference>
<dbReference type="InterPro" id="IPR051209">
    <property type="entry name" value="FAD-bind_Monooxygenase_sf"/>
</dbReference>
<dbReference type="GO" id="GO:0006351">
    <property type="term" value="P:DNA-templated transcription"/>
    <property type="evidence" value="ECO:0007669"/>
    <property type="project" value="InterPro"/>
</dbReference>
<keyword evidence="5" id="KW-0539">Nucleus</keyword>
<evidence type="ECO:0000256" key="2">
    <source>
        <dbReference type="ARBA" id="ARBA00022630"/>
    </source>
</evidence>
<feature type="compositionally biased region" description="Basic and acidic residues" evidence="6">
    <location>
        <begin position="768"/>
        <end position="779"/>
    </location>
</feature>
<keyword evidence="9" id="KW-1185">Reference proteome</keyword>
<evidence type="ECO:0000256" key="4">
    <source>
        <dbReference type="ARBA" id="ARBA00023002"/>
    </source>
</evidence>
<reference evidence="9" key="1">
    <citation type="submission" date="2018-05" db="EMBL/GenBank/DDBJ databases">
        <title>Draft genome sequence of Stemphylium lycopersici strain CIDEFI 213.</title>
        <authorList>
            <person name="Medina R."/>
            <person name="Franco M.E.E."/>
            <person name="Lucentini C.G."/>
            <person name="Saparrat M.C.N."/>
            <person name="Balatti P.A."/>
        </authorList>
    </citation>
    <scope>NUCLEOTIDE SEQUENCE [LARGE SCALE GENOMIC DNA]</scope>
    <source>
        <strain evidence="9">CIDEFI 213</strain>
    </source>
</reference>
<dbReference type="PANTHER" id="PTHR42877">
    <property type="entry name" value="L-ORNITHINE N(5)-MONOOXYGENASE-RELATED"/>
    <property type="match status" value="1"/>
</dbReference>
<feature type="compositionally biased region" description="Basic and acidic residues" evidence="6">
    <location>
        <begin position="576"/>
        <end position="585"/>
    </location>
</feature>
<feature type="region of interest" description="Disordered" evidence="6">
    <location>
        <begin position="559"/>
        <end position="594"/>
    </location>
</feature>
<accession>A0A364N799</accession>
<sequence>MGDSEMPNGLNTNGYGHNYDYPPSHVEGPYKILNQYHSKPAKLRVACVGAGASGLCLAYKMEKMLEPGSWELTLFEKNAQFGGTWYENTYPGVACDIPSHDYNFTWDPKPDWSTFFASGKEIQGYFENFAERHGSKKYMQLNSKVEEANWNDADGCYSLTIRNPTTGSMRKDWAHILVNGSGILNTWKWPDIEGLHDFKGPILHSACWDHSVDFNNITAAVIGVGSTSVQIVPSLQKVAKQLEVYMRSPTWISPPFGAGALNDDLQKGQDIDPGQRQYTFTEADINKFKNDPEYHLEFRKKIEAEINSLFGMYQQNSELQNQFKDAITKEMHRRMGPGHDKLKEFIIPKWSVGCRRISPGDGFLEALVQDNVSPVFNGIERVVPEGIKTVDGKIHKLDAIVCATGFQVAFQPAFTVRNGSNVSIKEDWTTGPNLYMGVSAPRFPNYYTIVGPGATWSNGTLLPSIETTVEYSIKCMKKMQSEGIKAMSVKQDALDDIYAHFDEFHKSTVWQEECRSWFKNGQIKNRIYLWPGAAEPSFLPITTRKVPGTMTEIRRHGRPPRAVIGPKLEGGAAPRSRAESDEHAPKAPVTIRPRNDDATHSYVRIVGFSAMIADMPGSTPVNEDVEKKESLRQLIREQSIPHSASSRQPGTLIRHAERPYRCEHCVVPPGDKQCTQCKRSGVECVIKNDDERRRPISRAYMCSLTDRVAMLETMLKERGEELPPANHPPKTRHNATRNEEGASPSQKVTEHTTTHNDNSSPGSQTSPQDEHPEFEHHEFNTNSPYFSTGDAESTGSPSMLPPPKKDGMVNRLLSTRGHLSFDQLNGRLRYFGPTTNCHVHSESVNPFDTTHESNEQARRADKIIRSLPLETYDYLMDLFWQCYNPVIHVLHQEAFNEDRDMGRTQFYSGFLHVCVLAMGFRFANKERVDIKRISMPGMESTLHREAKYMLDHELERPGGIPSVVALLLLGDLECGIGRDNVGWMYGGMAVRLAFDIGLHLDTRLSGLPEREIEIRQMTLWACVIYDKYWALFLGRPTSMKSADLEIYSLTKQFERLGTCRPAGPEKSTETMIYEALLDLMELAGKITENMDPHRSQAATSDAHTAVDRNQYMRMAALDREFSSWYARLPEQLRWTPSNIATAPFSFFLLHQQYHASLILLHRPFALYEDQANSENGPDDHFSALSRTVCTKHAIRVARIYWQHRQRFDTKQIFITGMQHAGTAATALVAALAFIKDPTSRANNMQYLECLSAALSDMSFTYQPAERMSTVLRAVMVELRGGPEPPSSTSFNLYKPRSSLVPARRGSTIDIDDNIHDGAHQWAKKRQTSSSNNARPRVGTTGARKTRTMSSNAPLSMTTDRGNSTQPVSVKAPPPPPFDEQSQHDGYVMTSQIPCLRPRLPCRRRIPATLLRGWARNSMRTIRYHSLRMRISLS</sequence>
<dbReference type="InterPro" id="IPR036864">
    <property type="entry name" value="Zn2-C6_fun-type_DNA-bd_sf"/>
</dbReference>
<feature type="compositionally biased region" description="Polar residues" evidence="6">
    <location>
        <begin position="1347"/>
        <end position="1367"/>
    </location>
</feature>
<feature type="compositionally biased region" description="Polar residues" evidence="6">
    <location>
        <begin position="755"/>
        <end position="767"/>
    </location>
</feature>
<evidence type="ECO:0000259" key="7">
    <source>
        <dbReference type="SMART" id="SM00906"/>
    </source>
</evidence>
<dbReference type="OrthoDB" id="74360at2759"/>
<feature type="region of interest" description="Disordered" evidence="6">
    <location>
        <begin position="719"/>
        <end position="809"/>
    </location>
</feature>
<comment type="caution">
    <text evidence="8">The sequence shown here is derived from an EMBL/GenBank/DDBJ whole genome shotgun (WGS) entry which is preliminary data.</text>
</comment>
<keyword evidence="4 8" id="KW-0560">Oxidoreductase</keyword>
<evidence type="ECO:0000313" key="8">
    <source>
        <dbReference type="EMBL" id="RAR13140.1"/>
    </source>
</evidence>
<dbReference type="GO" id="GO:0004499">
    <property type="term" value="F:N,N-dimethylaniline monooxygenase activity"/>
    <property type="evidence" value="ECO:0007669"/>
    <property type="project" value="InterPro"/>
</dbReference>
<dbReference type="Pfam" id="PF04082">
    <property type="entry name" value="Fungal_trans"/>
    <property type="match status" value="1"/>
</dbReference>
<dbReference type="InterPro" id="IPR007219">
    <property type="entry name" value="XnlR_reg_dom"/>
</dbReference>
<dbReference type="Gene3D" id="4.10.240.10">
    <property type="entry name" value="Zn(2)-C6 fungal-type DNA-binding domain"/>
    <property type="match status" value="1"/>
</dbReference>
<comment type="similarity">
    <text evidence="1">Belongs to the FAD-binding monooxygenase family.</text>
</comment>
<dbReference type="GO" id="GO:0050661">
    <property type="term" value="F:NADP binding"/>
    <property type="evidence" value="ECO:0007669"/>
    <property type="project" value="InterPro"/>
</dbReference>
<dbReference type="GO" id="GO:0008270">
    <property type="term" value="F:zinc ion binding"/>
    <property type="evidence" value="ECO:0007669"/>
    <property type="project" value="InterPro"/>
</dbReference>
<feature type="domain" description="Xylanolytic transcriptional activator regulatory" evidence="7">
    <location>
        <begin position="982"/>
        <end position="1054"/>
    </location>
</feature>
<evidence type="ECO:0000256" key="1">
    <source>
        <dbReference type="ARBA" id="ARBA00010139"/>
    </source>
</evidence>
<evidence type="ECO:0000256" key="3">
    <source>
        <dbReference type="ARBA" id="ARBA00022827"/>
    </source>
</evidence>
<dbReference type="SUPFAM" id="SSF51905">
    <property type="entry name" value="FAD/NAD(P)-binding domain"/>
    <property type="match status" value="3"/>
</dbReference>
<dbReference type="GO" id="GO:0050660">
    <property type="term" value="F:flavin adenine dinucleotide binding"/>
    <property type="evidence" value="ECO:0007669"/>
    <property type="project" value="InterPro"/>
</dbReference>